<dbReference type="KEGG" id="crb:17886444"/>
<evidence type="ECO:0000313" key="3">
    <source>
        <dbReference type="EMBL" id="EOA23295.1"/>
    </source>
</evidence>
<keyword evidence="4" id="KW-1185">Reference proteome</keyword>
<dbReference type="PIRSF" id="PIRSF016184">
    <property type="entry name" value="PhzC_PhzF"/>
    <property type="match status" value="1"/>
</dbReference>
<dbReference type="EMBL" id="KB870809">
    <property type="protein sequence ID" value="EOA23295.1"/>
    <property type="molecule type" value="Genomic_DNA"/>
</dbReference>
<organism evidence="3 4">
    <name type="scientific">Capsella rubella</name>
    <dbReference type="NCBI Taxonomy" id="81985"/>
    <lineage>
        <taxon>Eukaryota</taxon>
        <taxon>Viridiplantae</taxon>
        <taxon>Streptophyta</taxon>
        <taxon>Embryophyta</taxon>
        <taxon>Tracheophyta</taxon>
        <taxon>Spermatophyta</taxon>
        <taxon>Magnoliopsida</taxon>
        <taxon>eudicotyledons</taxon>
        <taxon>Gunneridae</taxon>
        <taxon>Pentapetalae</taxon>
        <taxon>rosids</taxon>
        <taxon>malvids</taxon>
        <taxon>Brassicales</taxon>
        <taxon>Brassicaceae</taxon>
        <taxon>Camelineae</taxon>
        <taxon>Capsella</taxon>
    </lineage>
</organism>
<dbReference type="Pfam" id="PF02567">
    <property type="entry name" value="PhzC-PhzF"/>
    <property type="match status" value="1"/>
</dbReference>
<name>R0HE28_9BRAS</name>
<gene>
    <name evidence="3" type="ORF">CARUB_v10018678mg</name>
</gene>
<dbReference type="SUPFAM" id="SSF54506">
    <property type="entry name" value="Diaminopimelate epimerase-like"/>
    <property type="match status" value="1"/>
</dbReference>
<protein>
    <submittedName>
        <fullName evidence="3">Uncharacterized protein</fullName>
    </submittedName>
</protein>
<evidence type="ECO:0000256" key="2">
    <source>
        <dbReference type="ARBA" id="ARBA00023235"/>
    </source>
</evidence>
<comment type="similarity">
    <text evidence="1">Belongs to the PhzF family.</text>
</comment>
<dbReference type="GO" id="GO:0005737">
    <property type="term" value="C:cytoplasm"/>
    <property type="evidence" value="ECO:0007669"/>
    <property type="project" value="TreeGrafter"/>
</dbReference>
<accession>R0HE28</accession>
<reference evidence="4" key="1">
    <citation type="journal article" date="2013" name="Nat. Genet.">
        <title>The Capsella rubella genome and the genomic consequences of rapid mating system evolution.</title>
        <authorList>
            <person name="Slotte T."/>
            <person name="Hazzouri K.M."/>
            <person name="Agren J.A."/>
            <person name="Koenig D."/>
            <person name="Maumus F."/>
            <person name="Guo Y.L."/>
            <person name="Steige K."/>
            <person name="Platts A.E."/>
            <person name="Escobar J.S."/>
            <person name="Newman L.K."/>
            <person name="Wang W."/>
            <person name="Mandakova T."/>
            <person name="Vello E."/>
            <person name="Smith L.M."/>
            <person name="Henz S.R."/>
            <person name="Steffen J."/>
            <person name="Takuno S."/>
            <person name="Brandvain Y."/>
            <person name="Coop G."/>
            <person name="Andolfatto P."/>
            <person name="Hu T.T."/>
            <person name="Blanchette M."/>
            <person name="Clark R.M."/>
            <person name="Quesneville H."/>
            <person name="Nordborg M."/>
            <person name="Gaut B.S."/>
            <person name="Lysak M.A."/>
            <person name="Jenkins J."/>
            <person name="Grimwood J."/>
            <person name="Chapman J."/>
            <person name="Prochnik S."/>
            <person name="Shu S."/>
            <person name="Rokhsar D."/>
            <person name="Schmutz J."/>
            <person name="Weigel D."/>
            <person name="Wright S.I."/>
        </authorList>
    </citation>
    <scope>NUCLEOTIDE SEQUENCE [LARGE SCALE GENOMIC DNA]</scope>
    <source>
        <strain evidence="4">cv. Monte Gargano</strain>
    </source>
</reference>
<dbReference type="AlphaFoldDB" id="R0HE28"/>
<dbReference type="Gene3D" id="3.10.310.10">
    <property type="entry name" value="Diaminopimelate Epimerase, Chain A, domain 1"/>
    <property type="match status" value="2"/>
</dbReference>
<dbReference type="PANTHER" id="PTHR13774">
    <property type="entry name" value="PHENAZINE BIOSYNTHESIS PROTEIN"/>
    <property type="match status" value="1"/>
</dbReference>
<evidence type="ECO:0000256" key="1">
    <source>
        <dbReference type="ARBA" id="ARBA00008270"/>
    </source>
</evidence>
<dbReference type="Proteomes" id="UP000029121">
    <property type="component" value="Unassembled WGS sequence"/>
</dbReference>
<keyword evidence="2" id="KW-0413">Isomerase</keyword>
<dbReference type="InterPro" id="IPR003719">
    <property type="entry name" value="Phenazine_PhzF-like"/>
</dbReference>
<evidence type="ECO:0000313" key="4">
    <source>
        <dbReference type="Proteomes" id="UP000029121"/>
    </source>
</evidence>
<dbReference type="OrthoDB" id="75169at2759"/>
<proteinExistence type="inferred from homology"/>
<sequence>MADKKRVVKYFIVDAFAESAFKGNPAAVCFLEDGNERDDDVWLQSLSTEFNISDTCFLTPITLSDRGLPRFCLRWFTPVAEVDLCGHATLASAHILFSTGLIGSETVEFVTRSGILTAKHVKNDESSTMSIELDFPIVPTFEVNYTDDDLSLFSKAMNGATIVDVKATEQDILIVLPSWESVVELQPRLEEISKCSCKGMMVSAAASPGSTFDFCSRYFAPRFGINEDPVTGSAHCALAHYWSHKLNKCDFLAYQASSRGGTLKVHLDKEKQRVLLRGKAITVMEGCVLV</sequence>
<dbReference type="NCBIfam" id="TIGR00654">
    <property type="entry name" value="PhzF_family"/>
    <property type="match status" value="1"/>
</dbReference>
<dbReference type="GO" id="GO:0016853">
    <property type="term" value="F:isomerase activity"/>
    <property type="evidence" value="ECO:0007669"/>
    <property type="project" value="UniProtKB-KW"/>
</dbReference>
<dbReference type="STRING" id="81985.R0HE28"/>
<dbReference type="eggNOG" id="KOG3033">
    <property type="taxonomic scope" value="Eukaryota"/>
</dbReference>
<dbReference type="PANTHER" id="PTHR13774:SF17">
    <property type="entry name" value="PHENAZINE BIOSYNTHESIS-LIKE DOMAIN-CONTAINING PROTEIN"/>
    <property type="match status" value="1"/>
</dbReference>